<protein>
    <recommendedName>
        <fullName evidence="2">Heterokaryon incompatibility domain-containing protein</fullName>
    </recommendedName>
</protein>
<dbReference type="EMBL" id="ML996338">
    <property type="protein sequence ID" value="KAF2727345.1"/>
    <property type="molecule type" value="Genomic_DNA"/>
</dbReference>
<name>A0A9P4QKG4_9PLEO</name>
<evidence type="ECO:0000256" key="1">
    <source>
        <dbReference type="SAM" id="MobiDB-lite"/>
    </source>
</evidence>
<dbReference type="Pfam" id="PF06985">
    <property type="entry name" value="HET"/>
    <property type="match status" value="1"/>
</dbReference>
<comment type="caution">
    <text evidence="3">The sequence shown here is derived from an EMBL/GenBank/DDBJ whole genome shotgun (WGS) entry which is preliminary data.</text>
</comment>
<dbReference type="AlphaFoldDB" id="A0A9P4QKG4"/>
<proteinExistence type="predicted"/>
<dbReference type="PANTHER" id="PTHR33112:SF12">
    <property type="entry name" value="HETEROKARYON INCOMPATIBILITY DOMAIN-CONTAINING PROTEIN"/>
    <property type="match status" value="1"/>
</dbReference>
<dbReference type="InterPro" id="IPR010730">
    <property type="entry name" value="HET"/>
</dbReference>
<dbReference type="PANTHER" id="PTHR33112">
    <property type="entry name" value="DOMAIN PROTEIN, PUTATIVE-RELATED"/>
    <property type="match status" value="1"/>
</dbReference>
<evidence type="ECO:0000259" key="2">
    <source>
        <dbReference type="Pfam" id="PF06985"/>
    </source>
</evidence>
<evidence type="ECO:0000313" key="4">
    <source>
        <dbReference type="Proteomes" id="UP000799444"/>
    </source>
</evidence>
<evidence type="ECO:0000313" key="3">
    <source>
        <dbReference type="EMBL" id="KAF2727345.1"/>
    </source>
</evidence>
<feature type="region of interest" description="Disordered" evidence="1">
    <location>
        <begin position="412"/>
        <end position="435"/>
    </location>
</feature>
<reference evidence="3" key="1">
    <citation type="journal article" date="2020" name="Stud. Mycol.">
        <title>101 Dothideomycetes genomes: a test case for predicting lifestyles and emergence of pathogens.</title>
        <authorList>
            <person name="Haridas S."/>
            <person name="Albert R."/>
            <person name="Binder M."/>
            <person name="Bloem J."/>
            <person name="Labutti K."/>
            <person name="Salamov A."/>
            <person name="Andreopoulos B."/>
            <person name="Baker S."/>
            <person name="Barry K."/>
            <person name="Bills G."/>
            <person name="Bluhm B."/>
            <person name="Cannon C."/>
            <person name="Castanera R."/>
            <person name="Culley D."/>
            <person name="Daum C."/>
            <person name="Ezra D."/>
            <person name="Gonzalez J."/>
            <person name="Henrissat B."/>
            <person name="Kuo A."/>
            <person name="Liang C."/>
            <person name="Lipzen A."/>
            <person name="Lutzoni F."/>
            <person name="Magnuson J."/>
            <person name="Mondo S."/>
            <person name="Nolan M."/>
            <person name="Ohm R."/>
            <person name="Pangilinan J."/>
            <person name="Park H.-J."/>
            <person name="Ramirez L."/>
            <person name="Alfaro M."/>
            <person name="Sun H."/>
            <person name="Tritt A."/>
            <person name="Yoshinaga Y."/>
            <person name="Zwiers L.-H."/>
            <person name="Turgeon B."/>
            <person name="Goodwin S."/>
            <person name="Spatafora J."/>
            <person name="Crous P."/>
            <person name="Grigoriev I."/>
        </authorList>
    </citation>
    <scope>NUCLEOTIDE SEQUENCE</scope>
    <source>
        <strain evidence="3">CBS 125425</strain>
    </source>
</reference>
<organism evidence="3 4">
    <name type="scientific">Polyplosphaeria fusca</name>
    <dbReference type="NCBI Taxonomy" id="682080"/>
    <lineage>
        <taxon>Eukaryota</taxon>
        <taxon>Fungi</taxon>
        <taxon>Dikarya</taxon>
        <taxon>Ascomycota</taxon>
        <taxon>Pezizomycotina</taxon>
        <taxon>Dothideomycetes</taxon>
        <taxon>Pleosporomycetidae</taxon>
        <taxon>Pleosporales</taxon>
        <taxon>Tetraplosphaeriaceae</taxon>
        <taxon>Polyplosphaeria</taxon>
    </lineage>
</organism>
<dbReference type="OrthoDB" id="5135333at2759"/>
<keyword evidence="4" id="KW-1185">Reference proteome</keyword>
<accession>A0A9P4QKG4</accession>
<dbReference type="Proteomes" id="UP000799444">
    <property type="component" value="Unassembled WGS sequence"/>
</dbReference>
<sequence>MFLTQKLGERYLWVDALCIVQDVDVVRQQSIENMDRIYAQSLCTIVAGTCKDANEHLPGVTQKTQWTQFLEPVSRSLTLSAHFDYKDHLEATKYNQRAWTFQEFQLAHRLLIFAPNNQTYFSCASAVYSEEVEPGPTLDHDMCMLDGMHSLKLSPGKNHIWSTYQRAVRNLTSRHMSHERDILNAFAGILRRICPERSIEGLAVPIFDLALLWQPRERLRRRTGFSSWAWAGWMGRVGWFDDGALSAFADASACETQQVGEWTRARAWIVWYSSWGTNIMSAAYLLDGPPWLRGSAPGREIQEERFRGLSTGNFAPRPDMIPRRLRGLERQRRHIRYLQFWTVSVYFQIELNDAAVLRWKSFQPESTGDGLRLFLLRDRFDEACGWVLLDEGWVEKGKTSDIRNQEFILLSEGSSPRDEGNNEEVEDETGGGIDDREFNTMMITWIDGIAERAGVGRVRRTALANSCWRDMKWKEIVLG</sequence>
<feature type="domain" description="Heterokaryon incompatibility" evidence="2">
    <location>
        <begin position="4"/>
        <end position="103"/>
    </location>
</feature>
<gene>
    <name evidence="3" type="ORF">EJ04DRAFT_505854</name>
</gene>